<dbReference type="InterPro" id="IPR000719">
    <property type="entry name" value="Prot_kinase_dom"/>
</dbReference>
<dbReference type="GO" id="GO:0000045">
    <property type="term" value="P:autophagosome assembly"/>
    <property type="evidence" value="ECO:0007669"/>
    <property type="project" value="TreeGrafter"/>
</dbReference>
<dbReference type="GO" id="GO:0010506">
    <property type="term" value="P:regulation of autophagy"/>
    <property type="evidence" value="ECO:0007669"/>
    <property type="project" value="InterPro"/>
</dbReference>
<feature type="domain" description="Protein kinase" evidence="5">
    <location>
        <begin position="27"/>
        <end position="287"/>
    </location>
</feature>
<dbReference type="InterPro" id="IPR011009">
    <property type="entry name" value="Kinase-like_dom_sf"/>
</dbReference>
<evidence type="ECO:0000313" key="7">
    <source>
        <dbReference type="EMBL" id="CAF4054462.1"/>
    </source>
</evidence>
<evidence type="ECO:0000256" key="1">
    <source>
        <dbReference type="ARBA" id="ARBA00022679"/>
    </source>
</evidence>
<dbReference type="GO" id="GO:0016020">
    <property type="term" value="C:membrane"/>
    <property type="evidence" value="ECO:0007669"/>
    <property type="project" value="TreeGrafter"/>
</dbReference>
<protein>
    <recommendedName>
        <fullName evidence="5">Protein kinase domain-containing protein</fullName>
    </recommendedName>
</protein>
<reference evidence="6" key="1">
    <citation type="submission" date="2021-02" db="EMBL/GenBank/DDBJ databases">
        <authorList>
            <person name="Nowell W R."/>
        </authorList>
    </citation>
    <scope>NUCLEOTIDE SEQUENCE</scope>
</reference>
<dbReference type="Proteomes" id="UP000663845">
    <property type="component" value="Unassembled WGS sequence"/>
</dbReference>
<evidence type="ECO:0000256" key="2">
    <source>
        <dbReference type="ARBA" id="ARBA00022741"/>
    </source>
</evidence>
<dbReference type="PROSITE" id="PS50011">
    <property type="entry name" value="PROTEIN_KINASE_DOM"/>
    <property type="match status" value="1"/>
</dbReference>
<comment type="caution">
    <text evidence="6">The sequence shown here is derived from an EMBL/GenBank/DDBJ whole genome shotgun (WGS) entry which is preliminary data.</text>
</comment>
<sequence>MLDSTRRMPSNDMGFKHQTFRIEDELYTLINRRGTGNFATVWSSITSQGHRTAVKVFDLRNRRNNLNPAKIRACFANEIKMLYTIRHAENCAVTIYGSAIDLRRGLAFIAMELGNDTLLDRVENLHGTHLKQARSGSDYISTKDRIHIWIQLVNIIIGLRQHNIIHRDIKPANLIFFGSQLKVVDFGIAQIRSAGQYESPVRNHSGYSAPECLTAEAPVTSKVDIYSIGAILYYLTYGKAPMRPSSRAPFGVRRTRSTRVQNLLYHCLQRNLFKRPSHRWLAEHPLTRALEQSE</sequence>
<evidence type="ECO:0000259" key="5">
    <source>
        <dbReference type="PROSITE" id="PS50011"/>
    </source>
</evidence>
<organism evidence="6 8">
    <name type="scientific">Adineta steineri</name>
    <dbReference type="NCBI Taxonomy" id="433720"/>
    <lineage>
        <taxon>Eukaryota</taxon>
        <taxon>Metazoa</taxon>
        <taxon>Spiralia</taxon>
        <taxon>Gnathifera</taxon>
        <taxon>Rotifera</taxon>
        <taxon>Eurotatoria</taxon>
        <taxon>Bdelloidea</taxon>
        <taxon>Adinetida</taxon>
        <taxon>Adinetidae</taxon>
        <taxon>Adineta</taxon>
    </lineage>
</organism>
<dbReference type="PANTHER" id="PTHR24348:SF22">
    <property type="entry name" value="NON-SPECIFIC SERINE_THREONINE PROTEIN KINASE"/>
    <property type="match status" value="1"/>
</dbReference>
<dbReference type="EMBL" id="CAJOAZ010004336">
    <property type="protein sequence ID" value="CAF4054462.1"/>
    <property type="molecule type" value="Genomic_DNA"/>
</dbReference>
<evidence type="ECO:0000313" key="8">
    <source>
        <dbReference type="Proteomes" id="UP000663845"/>
    </source>
</evidence>
<accession>A0A813YXQ0</accession>
<evidence type="ECO:0000256" key="3">
    <source>
        <dbReference type="ARBA" id="ARBA00022777"/>
    </source>
</evidence>
<evidence type="ECO:0000313" key="6">
    <source>
        <dbReference type="EMBL" id="CAF0890627.1"/>
    </source>
</evidence>
<dbReference type="AlphaFoldDB" id="A0A813YXQ0"/>
<keyword evidence="3" id="KW-0418">Kinase</keyword>
<dbReference type="PROSITE" id="PS00108">
    <property type="entry name" value="PROTEIN_KINASE_ST"/>
    <property type="match status" value="1"/>
</dbReference>
<dbReference type="Proteomes" id="UP000663844">
    <property type="component" value="Unassembled WGS sequence"/>
</dbReference>
<dbReference type="EMBL" id="CAJNOG010000072">
    <property type="protein sequence ID" value="CAF0890627.1"/>
    <property type="molecule type" value="Genomic_DNA"/>
</dbReference>
<dbReference type="Pfam" id="PF00069">
    <property type="entry name" value="Pkinase"/>
    <property type="match status" value="1"/>
</dbReference>
<name>A0A813YXQ0_9BILA</name>
<keyword evidence="2" id="KW-0547">Nucleotide-binding</keyword>
<dbReference type="GO" id="GO:0000407">
    <property type="term" value="C:phagophore assembly site"/>
    <property type="evidence" value="ECO:0007669"/>
    <property type="project" value="TreeGrafter"/>
</dbReference>
<dbReference type="InterPro" id="IPR045269">
    <property type="entry name" value="Atg1-like"/>
</dbReference>
<dbReference type="SUPFAM" id="SSF56112">
    <property type="entry name" value="Protein kinase-like (PK-like)"/>
    <property type="match status" value="1"/>
</dbReference>
<dbReference type="GO" id="GO:0005524">
    <property type="term" value="F:ATP binding"/>
    <property type="evidence" value="ECO:0007669"/>
    <property type="project" value="UniProtKB-KW"/>
</dbReference>
<gene>
    <name evidence="6" type="ORF">JYZ213_LOCUS9999</name>
    <name evidence="7" type="ORF">OXD698_LOCUS32742</name>
</gene>
<dbReference type="GO" id="GO:0005776">
    <property type="term" value="C:autophagosome"/>
    <property type="evidence" value="ECO:0007669"/>
    <property type="project" value="TreeGrafter"/>
</dbReference>
<dbReference type="Gene3D" id="1.10.510.10">
    <property type="entry name" value="Transferase(Phosphotransferase) domain 1"/>
    <property type="match status" value="1"/>
</dbReference>
<dbReference type="PANTHER" id="PTHR24348">
    <property type="entry name" value="SERINE/THREONINE-PROTEIN KINASE UNC-51-RELATED"/>
    <property type="match status" value="1"/>
</dbReference>
<proteinExistence type="predicted"/>
<keyword evidence="4" id="KW-0067">ATP-binding</keyword>
<dbReference type="SMART" id="SM00220">
    <property type="entry name" value="S_TKc"/>
    <property type="match status" value="1"/>
</dbReference>
<dbReference type="Gene3D" id="3.30.200.20">
    <property type="entry name" value="Phosphorylase Kinase, domain 1"/>
    <property type="match status" value="1"/>
</dbReference>
<dbReference type="GO" id="GO:0005829">
    <property type="term" value="C:cytosol"/>
    <property type="evidence" value="ECO:0007669"/>
    <property type="project" value="TreeGrafter"/>
</dbReference>
<dbReference type="InterPro" id="IPR008271">
    <property type="entry name" value="Ser/Thr_kinase_AS"/>
</dbReference>
<dbReference type="GO" id="GO:0004674">
    <property type="term" value="F:protein serine/threonine kinase activity"/>
    <property type="evidence" value="ECO:0007669"/>
    <property type="project" value="InterPro"/>
</dbReference>
<evidence type="ECO:0000256" key="4">
    <source>
        <dbReference type="ARBA" id="ARBA00022840"/>
    </source>
</evidence>
<keyword evidence="1" id="KW-0808">Transferase</keyword>